<gene>
    <name evidence="1" type="ORF">DU002_14700</name>
</gene>
<organism evidence="1 2">
    <name type="scientific">Corallincola holothuriorum</name>
    <dbReference type="NCBI Taxonomy" id="2282215"/>
    <lineage>
        <taxon>Bacteria</taxon>
        <taxon>Pseudomonadati</taxon>
        <taxon>Pseudomonadota</taxon>
        <taxon>Gammaproteobacteria</taxon>
        <taxon>Alteromonadales</taxon>
        <taxon>Psychromonadaceae</taxon>
        <taxon>Corallincola</taxon>
    </lineage>
</organism>
<reference evidence="1 2" key="1">
    <citation type="submission" date="2018-07" db="EMBL/GenBank/DDBJ databases">
        <title>Corallincola holothuriorum sp. nov., a new facultative anaerobe isolated from sea cucumber Apostichopus japonicus.</title>
        <authorList>
            <person name="Xia H."/>
        </authorList>
    </citation>
    <scope>NUCLEOTIDE SEQUENCE [LARGE SCALE GENOMIC DNA]</scope>
    <source>
        <strain evidence="1 2">C4</strain>
    </source>
</reference>
<evidence type="ECO:0000313" key="2">
    <source>
        <dbReference type="Proteomes" id="UP000252558"/>
    </source>
</evidence>
<comment type="caution">
    <text evidence="1">The sequence shown here is derived from an EMBL/GenBank/DDBJ whole genome shotgun (WGS) entry which is preliminary data.</text>
</comment>
<dbReference type="OrthoDB" id="6308247at2"/>
<keyword evidence="2" id="KW-1185">Reference proteome</keyword>
<dbReference type="AlphaFoldDB" id="A0A368N833"/>
<accession>A0A368N833</accession>
<protein>
    <submittedName>
        <fullName evidence="1">Uncharacterized protein</fullName>
    </submittedName>
</protein>
<proteinExistence type="predicted"/>
<dbReference type="RefSeq" id="WP_114339155.1">
    <property type="nucleotide sequence ID" value="NZ_QPID01000009.1"/>
</dbReference>
<dbReference type="Proteomes" id="UP000252558">
    <property type="component" value="Unassembled WGS sequence"/>
</dbReference>
<evidence type="ECO:0000313" key="1">
    <source>
        <dbReference type="EMBL" id="RCU45705.1"/>
    </source>
</evidence>
<name>A0A368N833_9GAMM</name>
<sequence length="235" mass="25951">MDKLITAVVSIVLLTSFLLINFKDSLFPDAQPQQNMSTELQSSTLINDAGEAQHEGEQQTSATDLAHHSVAQEMEMLPPKLSPDVDDTRLWQTQTSVPSTYASLENEPVDRTYLKVNPDVLSAIDTGDEFEFYIPQVNEHFEISADEIEYHSNGDKTIKGQVQDQYGEGYPVTITVGENGSFANISTPKGGFVMESDNQDGWIASTVDIHNLQDFNKPDYVVPSQPEPSIPSPSN</sequence>
<dbReference type="EMBL" id="QPID01000009">
    <property type="protein sequence ID" value="RCU45705.1"/>
    <property type="molecule type" value="Genomic_DNA"/>
</dbReference>